<accession>A0A1J4MZ53</accession>
<evidence type="ECO:0000313" key="2">
    <source>
        <dbReference type="Proteomes" id="UP000186804"/>
    </source>
</evidence>
<dbReference type="VEuPathDB" id="CryptoDB:cand_034700"/>
<dbReference type="Proteomes" id="UP000186804">
    <property type="component" value="Unassembled WGS sequence"/>
</dbReference>
<reference evidence="1 2" key="1">
    <citation type="submission" date="2016-10" db="EMBL/GenBank/DDBJ databases">
        <title>Reductive evolution of mitochondrial metabolism and differential evolution of invasion-related proteins in Cryptosporidium.</title>
        <authorList>
            <person name="Liu S."/>
            <person name="Roellig D.M."/>
            <person name="Guo Y."/>
            <person name="Li N."/>
            <person name="Frace M.A."/>
            <person name="Tang K."/>
            <person name="Zhang L."/>
            <person name="Feng Y."/>
            <person name="Xiao L."/>
        </authorList>
    </citation>
    <scope>NUCLEOTIDE SEQUENCE [LARGE SCALE GENOMIC DNA]</scope>
    <source>
        <strain evidence="1">30847</strain>
    </source>
</reference>
<dbReference type="GeneID" id="92367654"/>
<sequence>MAFLDIENIDRGGSLRILTAFLGSGSVGNDFKLYSSEADFIILRYNIESKYLLDEWLDINNSISQQFNVISDIQASILHSFLYRIFAIFYKFSSSVYEWLGYNKYRIKLENTSNINFEISDEYNLLPQNINFWEFDVRSCSTRISRLIVGSISFTYFSDRTKQMTCIKSLRYSLKELVWKNFLSELLTGTYDISQENCTTFVNLSNQMSIVLTSTFYCNETEEILSLNGHGRLIPLCGDSVHPSSPCFKSKACTHILDHITFTQADLFYMNSVFPPRKVLGPDFQEIVVPLAILGDFDSKTYLGDSGYFACSKHRTTFRLATSIHNQQVCKVEHNQSHVNIVFI</sequence>
<dbReference type="AlphaFoldDB" id="A0A1J4MZ53"/>
<gene>
    <name evidence="1" type="ORF">cand_034700</name>
</gene>
<proteinExistence type="predicted"/>
<evidence type="ECO:0000313" key="1">
    <source>
        <dbReference type="EMBL" id="OII78245.1"/>
    </source>
</evidence>
<dbReference type="EMBL" id="LRBS01000003">
    <property type="protein sequence ID" value="OII78245.1"/>
    <property type="molecule type" value="Genomic_DNA"/>
</dbReference>
<comment type="caution">
    <text evidence="1">The sequence shown here is derived from an EMBL/GenBank/DDBJ whole genome shotgun (WGS) entry which is preliminary data.</text>
</comment>
<dbReference type="OrthoDB" id="335995at2759"/>
<keyword evidence="2" id="KW-1185">Reference proteome</keyword>
<organism evidence="1 2">
    <name type="scientific">Cryptosporidium andersoni</name>
    <dbReference type="NCBI Taxonomy" id="117008"/>
    <lineage>
        <taxon>Eukaryota</taxon>
        <taxon>Sar</taxon>
        <taxon>Alveolata</taxon>
        <taxon>Apicomplexa</taxon>
        <taxon>Conoidasida</taxon>
        <taxon>Coccidia</taxon>
        <taxon>Eucoccidiorida</taxon>
        <taxon>Eimeriorina</taxon>
        <taxon>Cryptosporidiidae</taxon>
        <taxon>Cryptosporidium</taxon>
    </lineage>
</organism>
<dbReference type="RefSeq" id="XP_067070091.1">
    <property type="nucleotide sequence ID" value="XM_067213696.1"/>
</dbReference>
<protein>
    <submittedName>
        <fullName evidence="1">Uncharacterized protein</fullName>
    </submittedName>
</protein>
<name>A0A1J4MZ53_9CRYT</name>